<feature type="domain" description="DUF1468" evidence="2">
    <location>
        <begin position="10"/>
        <end position="167"/>
    </location>
</feature>
<keyword evidence="1" id="KW-0812">Transmembrane</keyword>
<name>A0A3G1KYA7_FORW1</name>
<proteinExistence type="predicted"/>
<feature type="transmembrane region" description="Helical" evidence="1">
    <location>
        <begin position="9"/>
        <end position="28"/>
    </location>
</feature>
<evidence type="ECO:0000256" key="1">
    <source>
        <dbReference type="SAM" id="Phobius"/>
    </source>
</evidence>
<dbReference type="KEGG" id="fwa:DCMF_22760"/>
<keyword evidence="1" id="KW-0472">Membrane</keyword>
<evidence type="ECO:0000313" key="3">
    <source>
        <dbReference type="EMBL" id="ATW27195.1"/>
    </source>
</evidence>
<sequence length="176" mass="19400">MSNRTQENIAAVLLLVVFVAIGIMSLDYSPRARLMPLAISIVSTVLIIAQLIVQNSKANDVDLAIDTMELFGATGLKKEGRRKADEEAAKTLEKEVIKGTKESTAIGILLGLFAMIYVFGYVITIPVFITLYFRLFNKSPWLRSIITGIGATAVLYFFFSVLLQISLYPGLIGKMF</sequence>
<organism evidence="3 4">
    <name type="scientific">Formimonas warabiya</name>
    <dbReference type="NCBI Taxonomy" id="1761012"/>
    <lineage>
        <taxon>Bacteria</taxon>
        <taxon>Bacillati</taxon>
        <taxon>Bacillota</taxon>
        <taxon>Clostridia</taxon>
        <taxon>Eubacteriales</taxon>
        <taxon>Peptococcaceae</taxon>
        <taxon>Candidatus Formimonas</taxon>
    </lineage>
</organism>
<dbReference type="EMBL" id="CP017634">
    <property type="protein sequence ID" value="ATW27195.1"/>
    <property type="molecule type" value="Genomic_DNA"/>
</dbReference>
<keyword evidence="4" id="KW-1185">Reference proteome</keyword>
<dbReference type="AlphaFoldDB" id="A0A3G1KYA7"/>
<dbReference type="Pfam" id="PF07331">
    <property type="entry name" value="TctB"/>
    <property type="match status" value="1"/>
</dbReference>
<reference evidence="3 4" key="1">
    <citation type="submission" date="2016-10" db="EMBL/GenBank/DDBJ databases">
        <title>Complete Genome Sequence of Peptococcaceae strain DCMF.</title>
        <authorList>
            <person name="Edwards R.J."/>
            <person name="Holland S.I."/>
            <person name="Deshpande N.P."/>
            <person name="Wong Y.K."/>
            <person name="Ertan H."/>
            <person name="Manefield M."/>
            <person name="Russell T.L."/>
            <person name="Lee M.J."/>
        </authorList>
    </citation>
    <scope>NUCLEOTIDE SEQUENCE [LARGE SCALE GENOMIC DNA]</scope>
    <source>
        <strain evidence="3 4">DCMF</strain>
    </source>
</reference>
<accession>A0A3G1KYA7</accession>
<feature type="transmembrane region" description="Helical" evidence="1">
    <location>
        <begin position="108"/>
        <end position="133"/>
    </location>
</feature>
<gene>
    <name evidence="3" type="ORF">DCMF_22760</name>
</gene>
<dbReference type="RefSeq" id="WP_148136544.1">
    <property type="nucleotide sequence ID" value="NZ_CP017634.1"/>
</dbReference>
<evidence type="ECO:0000313" key="4">
    <source>
        <dbReference type="Proteomes" id="UP000323521"/>
    </source>
</evidence>
<dbReference type="Proteomes" id="UP000323521">
    <property type="component" value="Chromosome"/>
</dbReference>
<evidence type="ECO:0000259" key="2">
    <source>
        <dbReference type="Pfam" id="PF07331"/>
    </source>
</evidence>
<dbReference type="InterPro" id="IPR009936">
    <property type="entry name" value="DUF1468"/>
</dbReference>
<protein>
    <recommendedName>
        <fullName evidence="2">DUF1468 domain-containing protein</fullName>
    </recommendedName>
</protein>
<feature type="transmembrane region" description="Helical" evidence="1">
    <location>
        <begin position="34"/>
        <end position="53"/>
    </location>
</feature>
<keyword evidence="1" id="KW-1133">Transmembrane helix</keyword>
<feature type="transmembrane region" description="Helical" evidence="1">
    <location>
        <begin position="145"/>
        <end position="168"/>
    </location>
</feature>